<dbReference type="Gene3D" id="3.90.960.10">
    <property type="entry name" value="YbaK/aminoacyl-tRNA synthetase-associated domain"/>
    <property type="match status" value="1"/>
</dbReference>
<dbReference type="AlphaFoldDB" id="A0A433RQ49"/>
<dbReference type="PANTHER" id="PTHR30411">
    <property type="entry name" value="CYTOPLASMIC PROTEIN"/>
    <property type="match status" value="1"/>
</dbReference>
<dbReference type="RefSeq" id="WP_126991866.1">
    <property type="nucleotide sequence ID" value="NZ_JTFC01000042.1"/>
</dbReference>
<dbReference type="InterPro" id="IPR007214">
    <property type="entry name" value="YbaK/aa-tRNA-synth-assoc-dom"/>
</dbReference>
<dbReference type="OrthoDB" id="9798760at2"/>
<dbReference type="Pfam" id="PF04073">
    <property type="entry name" value="tRNA_edit"/>
    <property type="match status" value="1"/>
</dbReference>
<dbReference type="CDD" id="cd04333">
    <property type="entry name" value="ProX_deacylase"/>
    <property type="match status" value="1"/>
</dbReference>
<dbReference type="InterPro" id="IPR036754">
    <property type="entry name" value="YbaK/aa-tRNA-synt-asso_dom_sf"/>
</dbReference>
<dbReference type="EMBL" id="JTFC01000042">
    <property type="protein sequence ID" value="RUS52526.1"/>
    <property type="molecule type" value="Genomic_DNA"/>
</dbReference>
<dbReference type="SUPFAM" id="SSF55826">
    <property type="entry name" value="YbaK/ProRS associated domain"/>
    <property type="match status" value="1"/>
</dbReference>
<dbReference type="Proteomes" id="UP000288623">
    <property type="component" value="Unassembled WGS sequence"/>
</dbReference>
<keyword evidence="3" id="KW-1185">Reference proteome</keyword>
<accession>A0A433RQ49</accession>
<protein>
    <submittedName>
        <fullName evidence="2">EBSC protein</fullName>
    </submittedName>
</protein>
<gene>
    <name evidence="2" type="ORF">QI30_17370</name>
</gene>
<evidence type="ECO:0000259" key="1">
    <source>
        <dbReference type="Pfam" id="PF04073"/>
    </source>
</evidence>
<feature type="domain" description="YbaK/aminoacyl-tRNA synthetase-associated" evidence="1">
    <location>
        <begin position="24"/>
        <end position="142"/>
    </location>
</feature>
<evidence type="ECO:0000313" key="2">
    <source>
        <dbReference type="EMBL" id="RUS52526.1"/>
    </source>
</evidence>
<evidence type="ECO:0000313" key="3">
    <source>
        <dbReference type="Proteomes" id="UP000288623"/>
    </source>
</evidence>
<sequence length="159" mass="17227">MSLALAEKHLAQFHVNERIQLLNESSATVEEAANALNCEPARIAKSLTFGVGDDAIMIVAAGDAKIDNKKFKEQFGVKAKMLAPEHVEQLVGHAVGGVCPFGVPQTVPIFLDASLKRFTTVFPACGTANSAIELTIAELETFSNYRQWIDIGKGWQLEV</sequence>
<reference evidence="2 3" key="1">
    <citation type="submission" date="2014-11" db="EMBL/GenBank/DDBJ databases">
        <title>Genome sequence and analysis of novel Kurthia sp.</title>
        <authorList>
            <person name="Lawson J.N."/>
            <person name="Gonzalez J.E."/>
            <person name="Rinauldi L."/>
            <person name="Xuan Z."/>
            <person name="Firman A."/>
            <person name="Shaddox L."/>
            <person name="Trudeau A."/>
            <person name="Shah S."/>
            <person name="Reiman D."/>
        </authorList>
    </citation>
    <scope>NUCLEOTIDE SEQUENCE [LARGE SCALE GENOMIC DNA]</scope>
    <source>
        <strain evidence="2 3">3B1D</strain>
    </source>
</reference>
<dbReference type="PANTHER" id="PTHR30411:SF1">
    <property type="entry name" value="CYTOPLASMIC PROTEIN"/>
    <property type="match status" value="1"/>
</dbReference>
<dbReference type="GO" id="GO:0002161">
    <property type="term" value="F:aminoacyl-tRNA deacylase activity"/>
    <property type="evidence" value="ECO:0007669"/>
    <property type="project" value="InterPro"/>
</dbReference>
<name>A0A433RQ49_9BACL</name>
<proteinExistence type="predicted"/>
<comment type="caution">
    <text evidence="2">The sequence shown here is derived from an EMBL/GenBank/DDBJ whole genome shotgun (WGS) entry which is preliminary data.</text>
</comment>
<organism evidence="2 3">
    <name type="scientific">Candidatus Kurthia intestinigallinarum</name>
    <dbReference type="NCBI Taxonomy" id="1562256"/>
    <lineage>
        <taxon>Bacteria</taxon>
        <taxon>Bacillati</taxon>
        <taxon>Bacillota</taxon>
        <taxon>Bacilli</taxon>
        <taxon>Bacillales</taxon>
        <taxon>Caryophanaceae</taxon>
        <taxon>Kurthia</taxon>
    </lineage>
</organism>